<dbReference type="AlphaFoldDB" id="A0A1C0A5X0"/>
<proteinExistence type="predicted"/>
<evidence type="ECO:0000313" key="5">
    <source>
        <dbReference type="Proteomes" id="UP000093514"/>
    </source>
</evidence>
<evidence type="ECO:0000259" key="3">
    <source>
        <dbReference type="PROSITE" id="PS51371"/>
    </source>
</evidence>
<reference evidence="5" key="1">
    <citation type="submission" date="2016-07" db="EMBL/GenBank/DDBJ databases">
        <authorList>
            <person name="Florea S."/>
            <person name="Webb J.S."/>
            <person name="Jaromczyk J."/>
            <person name="Schardl C.L."/>
        </authorList>
    </citation>
    <scope>NUCLEOTIDE SEQUENCE [LARGE SCALE GENOMIC DNA]</scope>
    <source>
        <strain evidence="5">Z6</strain>
    </source>
</reference>
<feature type="domain" description="CBS" evidence="3">
    <location>
        <begin position="7"/>
        <end position="64"/>
    </location>
</feature>
<dbReference type="InterPro" id="IPR046342">
    <property type="entry name" value="CBS_dom_sf"/>
</dbReference>
<evidence type="ECO:0000256" key="1">
    <source>
        <dbReference type="ARBA" id="ARBA00023122"/>
    </source>
</evidence>
<dbReference type="InterPro" id="IPR051257">
    <property type="entry name" value="Diverse_CBS-Domain"/>
</dbReference>
<gene>
    <name evidence="4" type="ORF">U472_14445</name>
</gene>
<dbReference type="Proteomes" id="UP000093514">
    <property type="component" value="Unassembled WGS sequence"/>
</dbReference>
<evidence type="ECO:0000256" key="2">
    <source>
        <dbReference type="PROSITE-ProRule" id="PRU00703"/>
    </source>
</evidence>
<protein>
    <submittedName>
        <fullName evidence="4">CBS domain-containing protein</fullName>
    </submittedName>
</protein>
<keyword evidence="1 2" id="KW-0129">CBS domain</keyword>
<evidence type="ECO:0000313" key="4">
    <source>
        <dbReference type="EMBL" id="OCL25535.1"/>
    </source>
</evidence>
<accession>A0A1C0A5X0</accession>
<dbReference type="Gene3D" id="3.10.580.10">
    <property type="entry name" value="CBS-domain"/>
    <property type="match status" value="1"/>
</dbReference>
<comment type="caution">
    <text evidence="4">The sequence shown here is derived from an EMBL/GenBank/DDBJ whole genome shotgun (WGS) entry which is preliminary data.</text>
</comment>
<dbReference type="RefSeq" id="WP_068719447.1">
    <property type="nucleotide sequence ID" value="NZ_LWDV01000010.1"/>
</dbReference>
<keyword evidence="5" id="KW-1185">Reference proteome</keyword>
<sequence>MQIRDIMTSDVSTVAPNSTVNEAAQIMKNLNVGAVPVTNGAQPVGIITDRDIAIRNTAVNGNANDQVQNCMSSNLVYGNPEMSVEEAAQLMAENQIRRLPIVENGNLVGIVALGDLAVQDKSDMEAGNALSSISVPSKPQK</sequence>
<dbReference type="PROSITE" id="PS51371">
    <property type="entry name" value="CBS"/>
    <property type="match status" value="2"/>
</dbReference>
<feature type="domain" description="CBS" evidence="3">
    <location>
        <begin position="71"/>
        <end position="130"/>
    </location>
</feature>
<dbReference type="SUPFAM" id="SSF54631">
    <property type="entry name" value="CBS-domain pair"/>
    <property type="match status" value="1"/>
</dbReference>
<dbReference type="Pfam" id="PF00571">
    <property type="entry name" value="CBS"/>
    <property type="match status" value="2"/>
</dbReference>
<organism evidence="4 5">
    <name type="scientific">Orenia metallireducens</name>
    <dbReference type="NCBI Taxonomy" id="1413210"/>
    <lineage>
        <taxon>Bacteria</taxon>
        <taxon>Bacillati</taxon>
        <taxon>Bacillota</taxon>
        <taxon>Clostridia</taxon>
        <taxon>Halanaerobiales</taxon>
        <taxon>Halobacteroidaceae</taxon>
        <taxon>Orenia</taxon>
    </lineage>
</organism>
<dbReference type="CDD" id="cd04622">
    <property type="entry name" value="CBS_pair_HRP1_like"/>
    <property type="match status" value="1"/>
</dbReference>
<reference evidence="4 5" key="2">
    <citation type="submission" date="2016-08" db="EMBL/GenBank/DDBJ databases">
        <title>Orenia metallireducens sp. nov. strain Z6, a Novel Metal-reducing Firmicute from the Deep Subsurface.</title>
        <authorList>
            <person name="Maxim B.I."/>
            <person name="Kenneth K."/>
            <person name="Flynn T.M."/>
            <person name="Oloughlin E.J."/>
            <person name="Locke R.A."/>
            <person name="Weber J.R."/>
            <person name="Egan S.M."/>
            <person name="Mackie R.I."/>
            <person name="Cann I.K."/>
        </authorList>
    </citation>
    <scope>NUCLEOTIDE SEQUENCE [LARGE SCALE GENOMIC DNA]</scope>
    <source>
        <strain evidence="4 5">Z6</strain>
    </source>
</reference>
<dbReference type="EMBL" id="LWDV01000010">
    <property type="protein sequence ID" value="OCL25535.1"/>
    <property type="molecule type" value="Genomic_DNA"/>
</dbReference>
<dbReference type="InterPro" id="IPR000644">
    <property type="entry name" value="CBS_dom"/>
</dbReference>
<dbReference type="PANTHER" id="PTHR43080:SF2">
    <property type="entry name" value="CBS DOMAIN-CONTAINING PROTEIN"/>
    <property type="match status" value="1"/>
</dbReference>
<dbReference type="PANTHER" id="PTHR43080">
    <property type="entry name" value="CBS DOMAIN-CONTAINING PROTEIN CBSX3, MITOCHONDRIAL"/>
    <property type="match status" value="1"/>
</dbReference>
<name>A0A1C0A5X0_9FIRM</name>
<dbReference type="SMART" id="SM00116">
    <property type="entry name" value="CBS"/>
    <property type="match status" value="2"/>
</dbReference>